<dbReference type="InterPro" id="IPR016084">
    <property type="entry name" value="Haem_Oase-like_multi-hlx"/>
</dbReference>
<dbReference type="AlphaFoldDB" id="A0A679JDY3"/>
<protein>
    <recommendedName>
        <fullName evidence="2">Heme oxygenase</fullName>
    </recommendedName>
</protein>
<dbReference type="SUPFAM" id="SSF48613">
    <property type="entry name" value="Heme oxygenase-like"/>
    <property type="match status" value="1"/>
</dbReference>
<evidence type="ECO:0000313" key="1">
    <source>
        <dbReference type="EMBL" id="CAA2104093.1"/>
    </source>
</evidence>
<dbReference type="CDD" id="cd19166">
    <property type="entry name" value="HemeO-bac"/>
    <property type="match status" value="1"/>
</dbReference>
<dbReference type="RefSeq" id="WP_339090227.1">
    <property type="nucleotide sequence ID" value="NZ_LR743507.1"/>
</dbReference>
<organism evidence="1">
    <name type="scientific">Variovorax paradoxus</name>
    <dbReference type="NCBI Taxonomy" id="34073"/>
    <lineage>
        <taxon>Bacteria</taxon>
        <taxon>Pseudomonadati</taxon>
        <taxon>Pseudomonadota</taxon>
        <taxon>Betaproteobacteria</taxon>
        <taxon>Burkholderiales</taxon>
        <taxon>Comamonadaceae</taxon>
        <taxon>Variovorax</taxon>
    </lineage>
</organism>
<dbReference type="Gene3D" id="1.20.910.10">
    <property type="entry name" value="Heme oxygenase-like"/>
    <property type="match status" value="1"/>
</dbReference>
<dbReference type="InterPro" id="IPR016053">
    <property type="entry name" value="Haem_Oase-like"/>
</dbReference>
<proteinExistence type="predicted"/>
<name>A0A679JDY3_VARPD</name>
<dbReference type="GO" id="GO:0004392">
    <property type="term" value="F:heme oxygenase (decyclizing) activity"/>
    <property type="evidence" value="ECO:0007669"/>
    <property type="project" value="InterPro"/>
</dbReference>
<evidence type="ECO:0008006" key="2">
    <source>
        <dbReference type="Google" id="ProtNLM"/>
    </source>
</evidence>
<accession>A0A679JDY3</accession>
<dbReference type="Pfam" id="PF01126">
    <property type="entry name" value="Heme_oxygenase"/>
    <property type="match status" value="1"/>
</dbReference>
<dbReference type="GO" id="GO:0006788">
    <property type="term" value="P:heme oxidation"/>
    <property type="evidence" value="ECO:0007669"/>
    <property type="project" value="InterPro"/>
</dbReference>
<dbReference type="EMBL" id="LR743507">
    <property type="protein sequence ID" value="CAA2104093.1"/>
    <property type="molecule type" value="Genomic_DNA"/>
</dbReference>
<gene>
    <name evidence="1" type="ORF">VVAX_02592</name>
</gene>
<reference evidence="1" key="1">
    <citation type="submission" date="2019-12" db="EMBL/GenBank/DDBJ databases">
        <authorList>
            <person name="Cremers G."/>
        </authorList>
    </citation>
    <scope>NUCLEOTIDE SEQUENCE</scope>
    <source>
        <strain evidence="1">Vvax</strain>
    </source>
</reference>
<sequence length="219" mass="23093">MSAAAPLSTAPSVAEVLRPLRTATHALHEALDSSLPIARENASLADYAAHLRALRPWLESVREALAAAGDPGLDRVAHRAGRRLAALELDLDDAGLNDDASVGKPLDTPHGEGDARRLADASRDPAFAWGLAYVLEGSQLGGAVMLKRLGPRLAPHPMRYFHPVDAPEGLAAQWKEFVAQLASALHDPAAVDAAQRGAVAGFESLMPRFGMGSPQPQCL</sequence>